<feature type="signal peptide" evidence="1">
    <location>
        <begin position="1"/>
        <end position="25"/>
    </location>
</feature>
<organism evidence="2 3">
    <name type="scientific">Pseudothauera nasutitermitis</name>
    <dbReference type="NCBI Taxonomy" id="2565930"/>
    <lineage>
        <taxon>Bacteria</taxon>
        <taxon>Pseudomonadati</taxon>
        <taxon>Pseudomonadota</taxon>
        <taxon>Betaproteobacteria</taxon>
        <taxon>Rhodocyclales</taxon>
        <taxon>Zoogloeaceae</taxon>
        <taxon>Pseudothauera</taxon>
    </lineage>
</organism>
<dbReference type="Pfam" id="PF05643">
    <property type="entry name" value="GNA1162-like"/>
    <property type="match status" value="1"/>
</dbReference>
<gene>
    <name evidence="2" type="ORF">E6C76_21570</name>
</gene>
<keyword evidence="3" id="KW-1185">Reference proteome</keyword>
<evidence type="ECO:0000313" key="2">
    <source>
        <dbReference type="EMBL" id="THF60772.1"/>
    </source>
</evidence>
<protein>
    <recommendedName>
        <fullName evidence="4">Lipoprotein</fullName>
    </recommendedName>
</protein>
<sequence>MQKPFFSYSRSILISTLVLLATACATPQKSFDYSAFRESRPSTLLVLPPLNDSPEVDASYSFLSHVTLPLAESGYYVLPVTLVDEMFRENGVTDPGQMHDVAPAKLKEIFGADAAVYIRISQYGTSYSVISSESRVTAQAVMVDLHSGAQLWQGTATASSAEGRSNSGGLIGLLVQAIVHQIAETVTDHSHTVAGVTSMRLLTAGWSNGILYGPRSPRYRTD</sequence>
<evidence type="ECO:0008006" key="4">
    <source>
        <dbReference type="Google" id="ProtNLM"/>
    </source>
</evidence>
<dbReference type="EMBL" id="SSOC01000011">
    <property type="protein sequence ID" value="THF60772.1"/>
    <property type="molecule type" value="Genomic_DNA"/>
</dbReference>
<comment type="caution">
    <text evidence="2">The sequence shown here is derived from an EMBL/GenBank/DDBJ whole genome shotgun (WGS) entry which is preliminary data.</text>
</comment>
<dbReference type="Proteomes" id="UP000308430">
    <property type="component" value="Unassembled WGS sequence"/>
</dbReference>
<dbReference type="AlphaFoldDB" id="A0A4S4AME0"/>
<dbReference type="Gene3D" id="3.40.50.10610">
    <property type="entry name" value="ABC-type transport auxiliary lipoprotein component"/>
    <property type="match status" value="1"/>
</dbReference>
<accession>A0A4S4AME0</accession>
<evidence type="ECO:0000256" key="1">
    <source>
        <dbReference type="SAM" id="SignalP"/>
    </source>
</evidence>
<proteinExistence type="predicted"/>
<evidence type="ECO:0000313" key="3">
    <source>
        <dbReference type="Proteomes" id="UP000308430"/>
    </source>
</evidence>
<name>A0A4S4AME0_9RHOO</name>
<dbReference type="OrthoDB" id="1014694at2"/>
<dbReference type="RefSeq" id="WP_136350335.1">
    <property type="nucleotide sequence ID" value="NZ_SSOC01000011.1"/>
</dbReference>
<dbReference type="PROSITE" id="PS51257">
    <property type="entry name" value="PROKAR_LIPOPROTEIN"/>
    <property type="match status" value="1"/>
</dbReference>
<feature type="chain" id="PRO_5020444918" description="Lipoprotein" evidence="1">
    <location>
        <begin position="26"/>
        <end position="222"/>
    </location>
</feature>
<keyword evidence="1" id="KW-0732">Signal</keyword>
<reference evidence="2 3" key="1">
    <citation type="submission" date="2019-04" db="EMBL/GenBank/DDBJ databases">
        <title>Azoarcus nasutitermitis sp. nov. isolated from termite nest.</title>
        <authorList>
            <person name="Lin S.-Y."/>
            <person name="Hameed A."/>
            <person name="Hsu Y.-H."/>
            <person name="Young C.-C."/>
        </authorList>
    </citation>
    <scope>NUCLEOTIDE SEQUENCE [LARGE SCALE GENOMIC DNA]</scope>
    <source>
        <strain evidence="2 3">CC-YHH838</strain>
    </source>
</reference>
<dbReference type="InterPro" id="IPR008517">
    <property type="entry name" value="GNA1162-like"/>
</dbReference>